<dbReference type="SUPFAM" id="SSF51011">
    <property type="entry name" value="Glycosyl hydrolase domain"/>
    <property type="match status" value="1"/>
</dbReference>
<dbReference type="Gene3D" id="2.60.40.1180">
    <property type="entry name" value="Golgi alpha-mannosidase II"/>
    <property type="match status" value="1"/>
</dbReference>
<dbReference type="Gene3D" id="3.20.20.80">
    <property type="entry name" value="Glycosidases"/>
    <property type="match status" value="2"/>
</dbReference>
<evidence type="ECO:0000259" key="2">
    <source>
        <dbReference type="SMART" id="SM00642"/>
    </source>
</evidence>
<dbReference type="Proteomes" id="UP000214760">
    <property type="component" value="Unassembled WGS sequence"/>
</dbReference>
<dbReference type="PANTHER" id="PTHR43002">
    <property type="entry name" value="GLYCOGEN DEBRANCHING ENZYME"/>
    <property type="match status" value="1"/>
</dbReference>
<reference evidence="3 4" key="1">
    <citation type="submission" date="2016-10" db="EMBL/GenBank/DDBJ databases">
        <authorList>
            <person name="de Groot N.N."/>
        </authorList>
    </citation>
    <scope>NUCLEOTIDE SEQUENCE [LARGE SCALE GENOMIC DNA]</scope>
    <source>
        <strain evidence="3 4">F</strain>
    </source>
</reference>
<dbReference type="InterPro" id="IPR017853">
    <property type="entry name" value="GH"/>
</dbReference>
<protein>
    <submittedName>
        <fullName evidence="3">Glycogen operon protein</fullName>
    </submittedName>
</protein>
<dbReference type="SMART" id="SM00642">
    <property type="entry name" value="Aamy"/>
    <property type="match status" value="1"/>
</dbReference>
<dbReference type="AlphaFoldDB" id="A0A1I6IY42"/>
<proteinExistence type="predicted"/>
<feature type="compositionally biased region" description="Basic and acidic residues" evidence="1">
    <location>
        <begin position="343"/>
        <end position="352"/>
    </location>
</feature>
<dbReference type="InterPro" id="IPR006047">
    <property type="entry name" value="GH13_cat_dom"/>
</dbReference>
<dbReference type="RefSeq" id="WP_038287916.1">
    <property type="nucleotide sequence ID" value="NZ_FOZC01000004.1"/>
</dbReference>
<feature type="domain" description="Glycosyl hydrolase family 13 catalytic" evidence="2">
    <location>
        <begin position="139"/>
        <end position="518"/>
    </location>
</feature>
<gene>
    <name evidence="3" type="ORF">SAMN02910262_00969</name>
</gene>
<dbReference type="InterPro" id="IPR013780">
    <property type="entry name" value="Glyco_hydro_b"/>
</dbReference>
<dbReference type="GO" id="GO:0005975">
    <property type="term" value="P:carbohydrate metabolic process"/>
    <property type="evidence" value="ECO:0007669"/>
    <property type="project" value="InterPro"/>
</dbReference>
<sequence>MQKKEIRIAVSSDRNFTPGVTAIRGGAHICTGLSGDKPGLLLYRDGRKAGTLRFTEEMRTGDIYTADLLTDHPEEYSYLLTDGKTAKTDPWGRFYPQKKRWGSERNYGRALPAVLLGKELDWSGDRAPGTPLSETVIYRLHVRGFTKHVSSGLGKEAGTFRGLIRKIPYLKDLGITAVELMPCYEFQEIVTAPVPVGGGFDPKTRTLGKMIRKPTGKRNYWGYSDENCYFAPKASYTAGEDGRREFCEMVKAFHRDGIEVYMEFYFPEGTPQTLITETARFWVCEYHIDGVRLSGTAQPAPLLNDPVLAGTKIFALTMDGAGIPEGTGTAGRNTSFFAGNENAGRKDGEKPKRRAAEYNDGYLYDMRRVLRGDENQMQHLMDRICANPDGYGTVNYMANTNGFTMADMVSYEEKHNEANGENGKDGPRDNVTWNCGEEGKSRRAAVNGIRKRQLDNAFLMLFLSQGIPLILAGDEFGNSQNGNNNAYCQDNATSWLNWTDLKKHAERHHFVRELIRFRREHPVFHREEKPSHCDLQGFGLPDISFHGVNAWYPETDGPHRQLGILYCGDYAKKPDGTVDDTFYVMFNMHWNVHKFGLPTLPDKKRWICVRDTGREEPDAADTMMPLSDGYRTYVLKPRSIVILKAIDSGTAL</sequence>
<organism evidence="3 4">
    <name type="scientific">[Clostridium] aminophilum</name>
    <dbReference type="NCBI Taxonomy" id="1526"/>
    <lineage>
        <taxon>Bacteria</taxon>
        <taxon>Bacillati</taxon>
        <taxon>Bacillota</taxon>
        <taxon>Clostridia</taxon>
        <taxon>Lachnospirales</taxon>
        <taxon>Lachnospiraceae</taxon>
    </lineage>
</organism>
<evidence type="ECO:0000313" key="4">
    <source>
        <dbReference type="Proteomes" id="UP000214760"/>
    </source>
</evidence>
<dbReference type="EMBL" id="FOZC01000004">
    <property type="protein sequence ID" value="SFR71599.1"/>
    <property type="molecule type" value="Genomic_DNA"/>
</dbReference>
<feature type="region of interest" description="Disordered" evidence="1">
    <location>
        <begin position="325"/>
        <end position="352"/>
    </location>
</feature>
<evidence type="ECO:0000313" key="3">
    <source>
        <dbReference type="EMBL" id="SFR71599.1"/>
    </source>
</evidence>
<evidence type="ECO:0000256" key="1">
    <source>
        <dbReference type="SAM" id="MobiDB-lite"/>
    </source>
</evidence>
<dbReference type="SUPFAM" id="SSF51445">
    <property type="entry name" value="(Trans)glycosidases"/>
    <property type="match status" value="1"/>
</dbReference>
<accession>A0A1I6IY42</accession>
<name>A0A1I6IY42_9FIRM</name>